<name>A0A1H9HRQ8_9BACT</name>
<proteinExistence type="predicted"/>
<reference evidence="4" key="1">
    <citation type="submission" date="2016-10" db="EMBL/GenBank/DDBJ databases">
        <authorList>
            <person name="Varghese N."/>
            <person name="Submissions S."/>
        </authorList>
    </citation>
    <scope>NUCLEOTIDE SEQUENCE [LARGE SCALE GENOMIC DNA]</scope>
    <source>
        <strain evidence="4">DSM 24740</strain>
    </source>
</reference>
<feature type="chain" id="PRO_5011577099" evidence="1">
    <location>
        <begin position="21"/>
        <end position="164"/>
    </location>
</feature>
<dbReference type="Pfam" id="PF00578">
    <property type="entry name" value="AhpC-TSA"/>
    <property type="match status" value="1"/>
</dbReference>
<dbReference type="EMBL" id="FOFB01000013">
    <property type="protein sequence ID" value="SEQ64938.1"/>
    <property type="molecule type" value="Genomic_DNA"/>
</dbReference>
<dbReference type="PANTHER" id="PTHR42852:SF18">
    <property type="entry name" value="CHROMOSOME UNDETERMINED SCAFFOLD_47, WHOLE GENOME SHOTGUN SEQUENCE"/>
    <property type="match status" value="1"/>
</dbReference>
<dbReference type="RefSeq" id="WP_090169087.1">
    <property type="nucleotide sequence ID" value="NZ_FOFB01000013.1"/>
</dbReference>
<dbReference type="PANTHER" id="PTHR42852">
    <property type="entry name" value="THIOL:DISULFIDE INTERCHANGE PROTEIN DSBE"/>
    <property type="match status" value="1"/>
</dbReference>
<dbReference type="InterPro" id="IPR036249">
    <property type="entry name" value="Thioredoxin-like_sf"/>
</dbReference>
<dbReference type="OrthoDB" id="9815205at2"/>
<dbReference type="Proteomes" id="UP000199021">
    <property type="component" value="Unassembled WGS sequence"/>
</dbReference>
<dbReference type="CDD" id="cd02966">
    <property type="entry name" value="TlpA_like_family"/>
    <property type="match status" value="1"/>
</dbReference>
<sequence length="164" mass="18588">MFKNLLLPLLLLCMTAGLNAQKAFPTPDLVTVSQQPASLADYVGDGKPTVIAVWATWCMPCHMELDHMKSYLNKWQSEYGARFVAVSVDQRHMINRINPLVKRKGWKYDILVDTDGKLQGKLGFRSIPQMYILDGKGNIVKSFTGYEKGREEEVDRVIKRLAAK</sequence>
<evidence type="ECO:0000313" key="3">
    <source>
        <dbReference type="EMBL" id="SEQ64938.1"/>
    </source>
</evidence>
<dbReference type="InParanoid" id="A0A1H9HRQ8"/>
<evidence type="ECO:0000313" key="4">
    <source>
        <dbReference type="Proteomes" id="UP000199021"/>
    </source>
</evidence>
<dbReference type="SUPFAM" id="SSF52833">
    <property type="entry name" value="Thioredoxin-like"/>
    <property type="match status" value="1"/>
</dbReference>
<accession>A0A1H9HRQ8</accession>
<dbReference type="Gene3D" id="3.40.30.10">
    <property type="entry name" value="Glutaredoxin"/>
    <property type="match status" value="1"/>
</dbReference>
<keyword evidence="3" id="KW-0413">Isomerase</keyword>
<gene>
    <name evidence="3" type="ORF">SAMN05444359_11368</name>
</gene>
<dbReference type="AlphaFoldDB" id="A0A1H9HRQ8"/>
<organism evidence="3 4">
    <name type="scientific">Neolewinella agarilytica</name>
    <dbReference type="NCBI Taxonomy" id="478744"/>
    <lineage>
        <taxon>Bacteria</taxon>
        <taxon>Pseudomonadati</taxon>
        <taxon>Bacteroidota</taxon>
        <taxon>Saprospiria</taxon>
        <taxon>Saprospirales</taxon>
        <taxon>Lewinellaceae</taxon>
        <taxon>Neolewinella</taxon>
    </lineage>
</organism>
<dbReference type="STRING" id="478744.SAMN05444359_11368"/>
<keyword evidence="4" id="KW-1185">Reference proteome</keyword>
<dbReference type="InterPro" id="IPR013766">
    <property type="entry name" value="Thioredoxin_domain"/>
</dbReference>
<dbReference type="GO" id="GO:0016209">
    <property type="term" value="F:antioxidant activity"/>
    <property type="evidence" value="ECO:0007669"/>
    <property type="project" value="InterPro"/>
</dbReference>
<dbReference type="GO" id="GO:0016853">
    <property type="term" value="F:isomerase activity"/>
    <property type="evidence" value="ECO:0007669"/>
    <property type="project" value="UniProtKB-KW"/>
</dbReference>
<dbReference type="PROSITE" id="PS51352">
    <property type="entry name" value="THIOREDOXIN_2"/>
    <property type="match status" value="1"/>
</dbReference>
<dbReference type="InterPro" id="IPR000866">
    <property type="entry name" value="AhpC/TSA"/>
</dbReference>
<feature type="domain" description="Thioredoxin" evidence="2">
    <location>
        <begin position="18"/>
        <end position="163"/>
    </location>
</feature>
<dbReference type="InterPro" id="IPR050553">
    <property type="entry name" value="Thioredoxin_ResA/DsbE_sf"/>
</dbReference>
<evidence type="ECO:0000259" key="2">
    <source>
        <dbReference type="PROSITE" id="PS51352"/>
    </source>
</evidence>
<keyword evidence="1" id="KW-0732">Signal</keyword>
<evidence type="ECO:0000256" key="1">
    <source>
        <dbReference type="SAM" id="SignalP"/>
    </source>
</evidence>
<feature type="signal peptide" evidence="1">
    <location>
        <begin position="1"/>
        <end position="20"/>
    </location>
</feature>
<dbReference type="GO" id="GO:0016491">
    <property type="term" value="F:oxidoreductase activity"/>
    <property type="evidence" value="ECO:0007669"/>
    <property type="project" value="InterPro"/>
</dbReference>
<protein>
    <submittedName>
        <fullName evidence="3">Thiol-disulfide isomerase or thioredoxin</fullName>
    </submittedName>
</protein>